<keyword evidence="13" id="KW-0969">Cilium</keyword>
<comment type="similarity">
    <text evidence="2">Belongs to the FliJ family.</text>
</comment>
<dbReference type="NCBIfam" id="TIGR02473">
    <property type="entry name" value="flagell_FliJ"/>
    <property type="match status" value="1"/>
</dbReference>
<evidence type="ECO:0000256" key="5">
    <source>
        <dbReference type="ARBA" id="ARBA00022475"/>
    </source>
</evidence>
<dbReference type="Proteomes" id="UP000182660">
    <property type="component" value="Unassembled WGS sequence"/>
</dbReference>
<name>A0A1K9ZGY5_9GAMM</name>
<gene>
    <name evidence="12" type="ORF">MT2528_1452</name>
    <name evidence="13" type="ORF">NVI5450_1599</name>
</gene>
<evidence type="ECO:0000256" key="4">
    <source>
        <dbReference type="ARBA" id="ARBA00022448"/>
    </source>
</evidence>
<evidence type="ECO:0000313" key="13">
    <source>
        <dbReference type="EMBL" id="SGY94472.1"/>
    </source>
</evidence>
<dbReference type="Proteomes" id="UP000183794">
    <property type="component" value="Unassembled WGS sequence"/>
</dbReference>
<dbReference type="GO" id="GO:0015031">
    <property type="term" value="P:protein transport"/>
    <property type="evidence" value="ECO:0007669"/>
    <property type="project" value="UniProtKB-KW"/>
</dbReference>
<keyword evidence="9" id="KW-0472">Membrane</keyword>
<dbReference type="RefSeq" id="WP_075471624.1">
    <property type="nucleotide sequence ID" value="NZ_CAWQZC010000112.1"/>
</dbReference>
<dbReference type="OrthoDB" id="7063004at2"/>
<evidence type="ECO:0000256" key="8">
    <source>
        <dbReference type="ARBA" id="ARBA00022927"/>
    </source>
</evidence>
<evidence type="ECO:0000256" key="1">
    <source>
        <dbReference type="ARBA" id="ARBA00004413"/>
    </source>
</evidence>
<accession>A0A1K9ZGY5</accession>
<evidence type="ECO:0000256" key="3">
    <source>
        <dbReference type="ARBA" id="ARBA00020392"/>
    </source>
</evidence>
<evidence type="ECO:0000313" key="12">
    <source>
        <dbReference type="EMBL" id="SGY88149.1"/>
    </source>
</evidence>
<evidence type="ECO:0000313" key="15">
    <source>
        <dbReference type="Proteomes" id="UP000183794"/>
    </source>
</evidence>
<evidence type="ECO:0000313" key="14">
    <source>
        <dbReference type="Proteomes" id="UP000182660"/>
    </source>
</evidence>
<dbReference type="GO" id="GO:0071973">
    <property type="term" value="P:bacterial-type flagellum-dependent cell motility"/>
    <property type="evidence" value="ECO:0007669"/>
    <property type="project" value="InterPro"/>
</dbReference>
<keyword evidence="5" id="KW-1003">Cell membrane</keyword>
<evidence type="ECO:0000256" key="10">
    <source>
        <dbReference type="ARBA" id="ARBA00023225"/>
    </source>
</evidence>
<reference evidence="12 14" key="2">
    <citation type="submission" date="2016-11" db="EMBL/GenBank/DDBJ databases">
        <authorList>
            <person name="Klemetsen T."/>
        </authorList>
    </citation>
    <scope>NUCLEOTIDE SEQUENCE [LARGE SCALE GENOMIC DNA]</scope>
    <source>
        <strain evidence="12">MT 2528</strain>
    </source>
</reference>
<keyword evidence="11" id="KW-0175">Coiled coil</keyword>
<dbReference type="GeneID" id="61295326"/>
<keyword evidence="13" id="KW-0282">Flagellum</keyword>
<keyword evidence="7" id="KW-1005">Bacterial flagellum biogenesis</keyword>
<dbReference type="PANTHER" id="PTHR38786:SF1">
    <property type="entry name" value="FLAGELLAR FLIJ PROTEIN"/>
    <property type="match status" value="1"/>
</dbReference>
<comment type="subcellular location">
    <subcellularLocation>
        <location evidence="1">Cell membrane</location>
        <topology evidence="1">Peripheral membrane protein</topology>
        <orientation evidence="1">Cytoplasmic side</orientation>
    </subcellularLocation>
</comment>
<dbReference type="InterPro" id="IPR012823">
    <property type="entry name" value="Flagell_FliJ"/>
</dbReference>
<dbReference type="GO" id="GO:0003774">
    <property type="term" value="F:cytoskeletal motor activity"/>
    <property type="evidence" value="ECO:0007669"/>
    <property type="project" value="InterPro"/>
</dbReference>
<feature type="coiled-coil region" evidence="11">
    <location>
        <begin position="3"/>
        <end position="30"/>
    </location>
</feature>
<keyword evidence="14" id="KW-1185">Reference proteome</keyword>
<keyword evidence="4" id="KW-0813">Transport</keyword>
<dbReference type="GO" id="GO:0009288">
    <property type="term" value="C:bacterial-type flagellum"/>
    <property type="evidence" value="ECO:0007669"/>
    <property type="project" value="InterPro"/>
</dbReference>
<evidence type="ECO:0000256" key="7">
    <source>
        <dbReference type="ARBA" id="ARBA00022795"/>
    </source>
</evidence>
<dbReference type="PANTHER" id="PTHR38786">
    <property type="entry name" value="FLAGELLAR FLIJ PROTEIN"/>
    <property type="match status" value="1"/>
</dbReference>
<dbReference type="GO" id="GO:0005886">
    <property type="term" value="C:plasma membrane"/>
    <property type="evidence" value="ECO:0007669"/>
    <property type="project" value="UniProtKB-SubCell"/>
</dbReference>
<dbReference type="AlphaFoldDB" id="A0A1K9ZGY5"/>
<proteinExistence type="inferred from homology"/>
<dbReference type="EMBL" id="FPLD01000050">
    <property type="protein sequence ID" value="SGY94472.1"/>
    <property type="molecule type" value="Genomic_DNA"/>
</dbReference>
<reference evidence="13 15" key="1">
    <citation type="submission" date="2016-11" db="EMBL/GenBank/DDBJ databases">
        <authorList>
            <person name="Jaros S."/>
            <person name="Januszkiewicz K."/>
            <person name="Wedrychowicz H."/>
        </authorList>
    </citation>
    <scope>NUCLEOTIDE SEQUENCE [LARGE SCALE GENOMIC DNA]</scope>
    <source>
        <strain evidence="13">NVI 5450</strain>
    </source>
</reference>
<keyword evidence="6" id="KW-0145">Chemotaxis</keyword>
<keyword evidence="13" id="KW-0966">Cell projection</keyword>
<dbReference type="InterPro" id="IPR018006">
    <property type="entry name" value="Flag_FliJ_proteobac"/>
</dbReference>
<sequence>MSNTALQRVYQQLEEQEKHAARAYALIQQDAERYHNQMQQLSDYRKQYLQQFTERGEEGISGNSYAHYHNFMKKLELAEFEQKQALDNIQQTVKNKHLDWMEIRKKRDALGLLLDKRKAAAQLIEQRREQKDLDEFSNFQYFKRKNNR</sequence>
<dbReference type="InterPro" id="IPR053716">
    <property type="entry name" value="Flag_assembly_chemotaxis_eff"/>
</dbReference>
<keyword evidence="10" id="KW-1006">Bacterial flagellum protein export</keyword>
<dbReference type="GO" id="GO:0044781">
    <property type="term" value="P:bacterial-type flagellum organization"/>
    <property type="evidence" value="ECO:0007669"/>
    <property type="project" value="UniProtKB-KW"/>
</dbReference>
<evidence type="ECO:0000256" key="2">
    <source>
        <dbReference type="ARBA" id="ARBA00010004"/>
    </source>
</evidence>
<evidence type="ECO:0000256" key="9">
    <source>
        <dbReference type="ARBA" id="ARBA00023136"/>
    </source>
</evidence>
<keyword evidence="8" id="KW-0653">Protein transport</keyword>
<dbReference type="InterPro" id="IPR052570">
    <property type="entry name" value="FliJ"/>
</dbReference>
<dbReference type="PRINTS" id="PR01004">
    <property type="entry name" value="FLGFLIJ"/>
</dbReference>
<dbReference type="EMBL" id="FPLJ01000039">
    <property type="protein sequence ID" value="SGY88149.1"/>
    <property type="molecule type" value="Genomic_DNA"/>
</dbReference>
<dbReference type="Pfam" id="PF02050">
    <property type="entry name" value="FliJ"/>
    <property type="match status" value="1"/>
</dbReference>
<protein>
    <recommendedName>
        <fullName evidence="3">Flagellar FliJ protein</fullName>
    </recommendedName>
</protein>
<dbReference type="Gene3D" id="1.10.287.1700">
    <property type="match status" value="1"/>
</dbReference>
<evidence type="ECO:0000256" key="11">
    <source>
        <dbReference type="SAM" id="Coils"/>
    </source>
</evidence>
<dbReference type="GO" id="GO:0006935">
    <property type="term" value="P:chemotaxis"/>
    <property type="evidence" value="ECO:0007669"/>
    <property type="project" value="UniProtKB-KW"/>
</dbReference>
<organism evidence="13 15">
    <name type="scientific">Moritella viscosa</name>
    <dbReference type="NCBI Taxonomy" id="80854"/>
    <lineage>
        <taxon>Bacteria</taxon>
        <taxon>Pseudomonadati</taxon>
        <taxon>Pseudomonadota</taxon>
        <taxon>Gammaproteobacteria</taxon>
        <taxon>Alteromonadales</taxon>
        <taxon>Moritellaceae</taxon>
        <taxon>Moritella</taxon>
    </lineage>
</organism>
<evidence type="ECO:0000256" key="6">
    <source>
        <dbReference type="ARBA" id="ARBA00022500"/>
    </source>
</evidence>